<sequence>MTPSSPDAVRRLRDDVVGRGLVQGLPAAFLAGITRFGQPPRAELDALAAEVDGLAGRLASGAVDGGDLPLLTRVLYLAGQAELLAVHGVLSPVYDVLGGFRDNLARPLGPRLPERPTAGNRRWSLLGRRIGFPIGVPACVLNGSEAWVRHNVANGWNVLTYKTVRGRAHPPNEQPNWVFAARETTSLPPGADADVVADPWDWVPPGSPAVSSVNSFGVPSPEPEEWMADLERALRVVGDEQLLLVSVMGEDPEGTGRVSDLAADFARTALMAQEAGASVVELNLSCPNTLDRTASGVKPPLCLDPDATVTVVDTVRRALDDRTGLVAKLSWLDEPRLSALVPELAPLVDGIAGINTVQSRVRRSDGTPTFPGRELAGLSGIAVREPALDFSRRLVALRDAGGVPFDVLAMGGVTDPASFEALFGLGADAVQSAAGAFADPFLAAACVAELGTTLPRALEAP</sequence>
<keyword evidence="5" id="KW-0665">Pyrimidine biosynthesis</keyword>
<dbReference type="InterPro" id="IPR050074">
    <property type="entry name" value="DHO_dehydrogenase"/>
</dbReference>
<keyword evidence="6" id="KW-0560">Oxidoreductase</keyword>
<dbReference type="SUPFAM" id="SSF51395">
    <property type="entry name" value="FMN-linked oxidoreductases"/>
    <property type="match status" value="1"/>
</dbReference>
<keyword evidence="9" id="KW-1185">Reference proteome</keyword>
<evidence type="ECO:0000256" key="4">
    <source>
        <dbReference type="ARBA" id="ARBA00022643"/>
    </source>
</evidence>
<feature type="domain" description="Dihydroorotate dehydrogenase catalytic" evidence="7">
    <location>
        <begin position="212"/>
        <end position="453"/>
    </location>
</feature>
<dbReference type="PANTHER" id="PTHR48109">
    <property type="entry name" value="DIHYDROOROTATE DEHYDROGENASE (QUINONE), MITOCHONDRIAL-RELATED"/>
    <property type="match status" value="1"/>
</dbReference>
<comment type="pathway">
    <text evidence="2">Pyrimidine metabolism; UMP biosynthesis via de novo pathway.</text>
</comment>
<evidence type="ECO:0000256" key="2">
    <source>
        <dbReference type="ARBA" id="ARBA00004725"/>
    </source>
</evidence>
<evidence type="ECO:0000256" key="5">
    <source>
        <dbReference type="ARBA" id="ARBA00022975"/>
    </source>
</evidence>
<evidence type="ECO:0000313" key="9">
    <source>
        <dbReference type="Proteomes" id="UP001183222"/>
    </source>
</evidence>
<name>A0ABU2K9Z3_9ACTN</name>
<protein>
    <submittedName>
        <fullName evidence="8">Dihydroorotate oxidase</fullName>
    </submittedName>
</protein>
<gene>
    <name evidence="8" type="ORF">RM425_13990</name>
</gene>
<evidence type="ECO:0000256" key="1">
    <source>
        <dbReference type="ARBA" id="ARBA00001917"/>
    </source>
</evidence>
<evidence type="ECO:0000313" key="8">
    <source>
        <dbReference type="EMBL" id="MDT0277015.1"/>
    </source>
</evidence>
<dbReference type="InterPro" id="IPR005720">
    <property type="entry name" value="Dihydroorotate_DH_cat"/>
</dbReference>
<dbReference type="PANTHER" id="PTHR48109:SF1">
    <property type="entry name" value="DIHYDROOROTATE DEHYDROGENASE (FUMARATE)"/>
    <property type="match status" value="1"/>
</dbReference>
<dbReference type="Gene3D" id="3.20.20.70">
    <property type="entry name" value="Aldolase class I"/>
    <property type="match status" value="1"/>
</dbReference>
<reference evidence="9" key="1">
    <citation type="submission" date="2023-07" db="EMBL/GenBank/DDBJ databases">
        <title>30 novel species of actinomycetes from the DSMZ collection.</title>
        <authorList>
            <person name="Nouioui I."/>
        </authorList>
    </citation>
    <scope>NUCLEOTIDE SEQUENCE [LARGE SCALE GENOMIC DNA]</scope>
    <source>
        <strain evidence="9">DSM 46792</strain>
    </source>
</reference>
<evidence type="ECO:0000256" key="3">
    <source>
        <dbReference type="ARBA" id="ARBA00022630"/>
    </source>
</evidence>
<dbReference type="Proteomes" id="UP001183222">
    <property type="component" value="Unassembled WGS sequence"/>
</dbReference>
<keyword evidence="4" id="KW-0288">FMN</keyword>
<dbReference type="EMBL" id="JAVREI010000009">
    <property type="protein sequence ID" value="MDT0277015.1"/>
    <property type="molecule type" value="Genomic_DNA"/>
</dbReference>
<comment type="caution">
    <text evidence="8">The sequence shown here is derived from an EMBL/GenBank/DDBJ whole genome shotgun (WGS) entry which is preliminary data.</text>
</comment>
<dbReference type="InterPro" id="IPR013785">
    <property type="entry name" value="Aldolase_TIM"/>
</dbReference>
<proteinExistence type="predicted"/>
<evidence type="ECO:0000259" key="7">
    <source>
        <dbReference type="Pfam" id="PF01180"/>
    </source>
</evidence>
<dbReference type="RefSeq" id="WP_311345829.1">
    <property type="nucleotide sequence ID" value="NZ_JAVREI010000009.1"/>
</dbReference>
<comment type="cofactor">
    <cofactor evidence="1">
        <name>FMN</name>
        <dbReference type="ChEBI" id="CHEBI:58210"/>
    </cofactor>
</comment>
<dbReference type="Pfam" id="PF01180">
    <property type="entry name" value="DHO_dh"/>
    <property type="match status" value="1"/>
</dbReference>
<accession>A0ABU2K9Z3</accession>
<keyword evidence="3" id="KW-0285">Flavoprotein</keyword>
<organism evidence="8 9">
    <name type="scientific">Blastococcus goldschmidtiae</name>
    <dbReference type="NCBI Taxonomy" id="3075546"/>
    <lineage>
        <taxon>Bacteria</taxon>
        <taxon>Bacillati</taxon>
        <taxon>Actinomycetota</taxon>
        <taxon>Actinomycetes</taxon>
        <taxon>Geodermatophilales</taxon>
        <taxon>Geodermatophilaceae</taxon>
        <taxon>Blastococcus</taxon>
    </lineage>
</organism>
<evidence type="ECO:0000256" key="6">
    <source>
        <dbReference type="ARBA" id="ARBA00023002"/>
    </source>
</evidence>